<comment type="catalytic activity">
    <reaction evidence="6">
        <text>a 1,2-diacyl-sn-glycero-3-phospho-(1D-myo-inositol-4,5-bisphosphate) + H2O = 1D-myo-inositol 1,4,5-trisphosphate + a 1,2-diacyl-sn-glycerol + H(+)</text>
        <dbReference type="Rhea" id="RHEA:33179"/>
        <dbReference type="ChEBI" id="CHEBI:15377"/>
        <dbReference type="ChEBI" id="CHEBI:15378"/>
        <dbReference type="ChEBI" id="CHEBI:17815"/>
        <dbReference type="ChEBI" id="CHEBI:58456"/>
        <dbReference type="ChEBI" id="CHEBI:203600"/>
        <dbReference type="EC" id="3.1.4.11"/>
    </reaction>
</comment>
<dbReference type="AlphaFoldDB" id="A0A976M5M7"/>
<evidence type="ECO:0000313" key="9">
    <source>
        <dbReference type="EMBL" id="UKJ88179.2"/>
    </source>
</evidence>
<dbReference type="Gene3D" id="2.60.40.150">
    <property type="entry name" value="C2 domain"/>
    <property type="match status" value="1"/>
</dbReference>
<dbReference type="Pfam" id="PF00388">
    <property type="entry name" value="PI-PLC-X"/>
    <property type="match status" value="1"/>
</dbReference>
<dbReference type="EMBL" id="CP056065">
    <property type="protein sequence ID" value="UKJ88179.2"/>
    <property type="molecule type" value="Genomic_DNA"/>
</dbReference>
<evidence type="ECO:0000259" key="8">
    <source>
        <dbReference type="PROSITE" id="PS50008"/>
    </source>
</evidence>
<evidence type="ECO:0000256" key="6">
    <source>
        <dbReference type="RuleBase" id="RU361133"/>
    </source>
</evidence>
<dbReference type="SUPFAM" id="SSF50729">
    <property type="entry name" value="PH domain-like"/>
    <property type="match status" value="1"/>
</dbReference>
<dbReference type="InterPro" id="IPR001711">
    <property type="entry name" value="PLipase_C_Pinositol-sp_Y"/>
</dbReference>
<dbReference type="OrthoDB" id="269822at2759"/>
<evidence type="ECO:0000259" key="7">
    <source>
        <dbReference type="PROSITE" id="PS50004"/>
    </source>
</evidence>
<reference evidence="9" key="1">
    <citation type="submission" date="2022-07" db="EMBL/GenBank/DDBJ databases">
        <title>Evaluation of T. orientalis genome assembly methods using nanopore sequencing and analysis of variation between genomes.</title>
        <authorList>
            <person name="Yam J."/>
            <person name="Micallef M.L."/>
            <person name="Liu M."/>
            <person name="Djordjevic S.P."/>
            <person name="Bogema D.R."/>
            <person name="Jenkins C."/>
        </authorList>
    </citation>
    <scope>NUCLEOTIDE SEQUENCE</scope>
    <source>
        <strain evidence="9">Fish Creek</strain>
    </source>
</reference>
<organism evidence="9 10">
    <name type="scientific">Theileria orientalis</name>
    <dbReference type="NCBI Taxonomy" id="68886"/>
    <lineage>
        <taxon>Eukaryota</taxon>
        <taxon>Sar</taxon>
        <taxon>Alveolata</taxon>
        <taxon>Apicomplexa</taxon>
        <taxon>Aconoidasida</taxon>
        <taxon>Piroplasmida</taxon>
        <taxon>Theileriidae</taxon>
        <taxon>Theileria</taxon>
    </lineage>
</organism>
<dbReference type="GO" id="GO:0004435">
    <property type="term" value="F:phosphatidylinositol-4,5-bisphosphate phospholipase C activity"/>
    <property type="evidence" value="ECO:0007669"/>
    <property type="project" value="UniProtKB-EC"/>
</dbReference>
<dbReference type="GO" id="GO:0051209">
    <property type="term" value="P:release of sequestered calcium ion into cytosol"/>
    <property type="evidence" value="ECO:0007669"/>
    <property type="project" value="TreeGrafter"/>
</dbReference>
<keyword evidence="2 6" id="KW-0378">Hydrolase</keyword>
<dbReference type="Pfam" id="PF00387">
    <property type="entry name" value="PI-PLC-Y"/>
    <property type="match status" value="1"/>
</dbReference>
<keyword evidence="5" id="KW-0807">Transducer</keyword>
<dbReference type="SUPFAM" id="SSF49562">
    <property type="entry name" value="C2 domain (Calcium/lipid-binding domain, CaLB)"/>
    <property type="match status" value="1"/>
</dbReference>
<gene>
    <name evidence="9" type="ORF">MACJ_000623</name>
</gene>
<evidence type="ECO:0000256" key="5">
    <source>
        <dbReference type="ARBA" id="ARBA00023224"/>
    </source>
</evidence>
<dbReference type="SUPFAM" id="SSF51695">
    <property type="entry name" value="PLC-like phosphodiesterases"/>
    <property type="match status" value="1"/>
</dbReference>
<dbReference type="GO" id="GO:0048015">
    <property type="term" value="P:phosphatidylinositol-mediated signaling"/>
    <property type="evidence" value="ECO:0007669"/>
    <property type="project" value="TreeGrafter"/>
</dbReference>
<dbReference type="EC" id="3.1.4.11" evidence="1 6"/>
<accession>A0A976M5M7</accession>
<keyword evidence="4 6" id="KW-0443">Lipid metabolism</keyword>
<dbReference type="SMART" id="SM00148">
    <property type="entry name" value="PLCXc"/>
    <property type="match status" value="1"/>
</dbReference>
<dbReference type="PANTHER" id="PTHR10336:SF36">
    <property type="entry name" value="1-PHOSPHATIDYLINOSITOL 4,5-BISPHOSPHATE PHOSPHODIESTERASE BETA-4"/>
    <property type="match status" value="1"/>
</dbReference>
<dbReference type="InterPro" id="IPR017946">
    <property type="entry name" value="PLC-like_Pdiesterase_TIM-brl"/>
</dbReference>
<evidence type="ECO:0000256" key="4">
    <source>
        <dbReference type="ARBA" id="ARBA00023098"/>
    </source>
</evidence>
<dbReference type="InterPro" id="IPR000909">
    <property type="entry name" value="PLipase_C_PInositol-sp_X_dom"/>
</dbReference>
<dbReference type="Pfam" id="PF00168">
    <property type="entry name" value="C2"/>
    <property type="match status" value="1"/>
</dbReference>
<dbReference type="InterPro" id="IPR000008">
    <property type="entry name" value="C2_dom"/>
</dbReference>
<evidence type="ECO:0000313" key="10">
    <source>
        <dbReference type="Proteomes" id="UP000244803"/>
    </source>
</evidence>
<proteinExistence type="predicted"/>
<dbReference type="Proteomes" id="UP000244803">
    <property type="component" value="Chromosome 1"/>
</dbReference>
<dbReference type="SMART" id="SM00239">
    <property type="entry name" value="C2"/>
    <property type="match status" value="1"/>
</dbReference>
<dbReference type="InterPro" id="IPR035892">
    <property type="entry name" value="C2_domain_sf"/>
</dbReference>
<sequence>MLGNLNYNWMDQLSAGTLNESPAISELTYEYIRRIPITESLSRVFRGDYLKKWKRSIPLTSINPSDSPESLEPHPQGVKRVFSTLPKGKSHERFFWVCQVCDTLFLRWYSRRKATFESIFPLCAVKSIHRADELSFFDKTEPFDGIDLKQVFVINGRVALQLAAESEREALLWISGLYFASRYARSEYALNWITNSPLYNNYLATERRRTKDSDHLFNSKNLKSVLKDKRFSLKAMGNYDLMSEIDEEFTLPVNLSHLVYFMQSLSLISRPENVDRIVMFVRRILEYRNRVNNSFVQMTAALDKGLTSDQMLKAATEHLESLNVDYRLFKGEIMMLYPPLTDEEAQELFYTIVRQCALRIVLNTGGGNNLEFLQSLPTEDYEIFLRRVQSADLNEMTTNVISLKEALKPITYIMDDQPSDGPVICFKKSIKPRIPVRFLTLLGFNWSLTQSFNSICIPQDSEELVNTLSLTMSDFWISSSHNTYLVGDQLGGSATASALAEALIRGCRCIELDCQDGDDEPVLCHAWKNCHLTGSVTLREGLTAIKNSAFETSIMPVILSFEMHCSDNFKRMAADLVKQILGEELFLLGESDPVDLAATVEIGTLVKKFLIKAKYKSPETSLMGPGESEWQALITLRGIDIEEVDESNIDKIKSNTVFAISETKLLKLRKKSNLIQMLSEHCFVRVYPSATRLASTNFCPVNAWSMGVQFAALNFQSHDRSMLINHGRFYNSQGYVPKLIYSNLEPSRDNGINGRNGPGFVGEERMDPKKLNNDLILKVHVLSGTQLPSTFGYQEKNYSNSFSNVMYSIEREGCPLDMSHMKQARGVSTKEKKKLKAAIEAGLLVDEEDEQSTLYEVIEKSARAVSSNTERLCPYVEVTVVGQGETSYKTKPVNFNSFNPVWSESSRPFEFKIRDPNKAIILFDVKHFDTISSETIGQAAFPVGRLRPGIRWVQLLDSKFMEIESCGLLVHVQMRFK</sequence>
<protein>
    <recommendedName>
        <fullName evidence="1 6">Phosphoinositide phospholipase C</fullName>
        <ecNumber evidence="1 6">3.1.4.11</ecNumber>
    </recommendedName>
</protein>
<dbReference type="PANTHER" id="PTHR10336">
    <property type="entry name" value="PHOSPHOINOSITIDE-SPECIFIC PHOSPHOLIPASE C FAMILY PROTEIN"/>
    <property type="match status" value="1"/>
</dbReference>
<dbReference type="SMART" id="SM00149">
    <property type="entry name" value="PLCYc"/>
    <property type="match status" value="1"/>
</dbReference>
<dbReference type="PROSITE" id="PS50004">
    <property type="entry name" value="C2"/>
    <property type="match status" value="1"/>
</dbReference>
<evidence type="ECO:0000256" key="1">
    <source>
        <dbReference type="ARBA" id="ARBA00012368"/>
    </source>
</evidence>
<dbReference type="PRINTS" id="PR00390">
    <property type="entry name" value="PHPHLIPASEC"/>
</dbReference>
<dbReference type="CDD" id="cd08558">
    <property type="entry name" value="PI-PLCc_eukaryota"/>
    <property type="match status" value="1"/>
</dbReference>
<dbReference type="InterPro" id="IPR001192">
    <property type="entry name" value="PI-PLC_fam"/>
</dbReference>
<evidence type="ECO:0000256" key="3">
    <source>
        <dbReference type="ARBA" id="ARBA00022963"/>
    </source>
</evidence>
<feature type="domain" description="C2" evidence="7">
    <location>
        <begin position="835"/>
        <end position="957"/>
    </location>
</feature>
<name>A0A976M5M7_THEOR</name>
<dbReference type="PROSITE" id="PS50008">
    <property type="entry name" value="PIPLC_Y_DOMAIN"/>
    <property type="match status" value="1"/>
</dbReference>
<evidence type="ECO:0000256" key="2">
    <source>
        <dbReference type="ARBA" id="ARBA00022801"/>
    </source>
</evidence>
<keyword evidence="3 6" id="KW-0442">Lipid degradation</keyword>
<dbReference type="GO" id="GO:0016042">
    <property type="term" value="P:lipid catabolic process"/>
    <property type="evidence" value="ECO:0007669"/>
    <property type="project" value="UniProtKB-KW"/>
</dbReference>
<dbReference type="CDD" id="cd00275">
    <property type="entry name" value="C2_PLC_like"/>
    <property type="match status" value="1"/>
</dbReference>
<dbReference type="PROSITE" id="PS50007">
    <property type="entry name" value="PIPLC_X_DOMAIN"/>
    <property type="match status" value="1"/>
</dbReference>
<dbReference type="Gene3D" id="3.20.20.190">
    <property type="entry name" value="Phosphatidylinositol (PI) phosphodiesterase"/>
    <property type="match status" value="1"/>
</dbReference>
<feature type="domain" description="PI-PLC Y-box" evidence="8">
    <location>
        <begin position="657"/>
        <end position="729"/>
    </location>
</feature>